<reference evidence="3" key="1">
    <citation type="journal article" date="2023" name="Comput. Struct. Biotechnol. J.">
        <title>Discovery of a novel marine Bacteroidetes with a rich repertoire of carbohydrate-active enzymes.</title>
        <authorList>
            <person name="Chen B."/>
            <person name="Liu G."/>
            <person name="Chen Q."/>
            <person name="Wang H."/>
            <person name="Liu L."/>
            <person name="Tang K."/>
        </authorList>
    </citation>
    <scope>NUCLEOTIDE SEQUENCE</scope>
    <source>
        <strain evidence="3">TK19036</strain>
    </source>
</reference>
<dbReference type="EMBL" id="CP120682">
    <property type="protein sequence ID" value="WKN38243.1"/>
    <property type="molecule type" value="Genomic_DNA"/>
</dbReference>
<dbReference type="Gene3D" id="2.40.128.150">
    <property type="entry name" value="Cysteine proteinases"/>
    <property type="match status" value="1"/>
</dbReference>
<dbReference type="Gene3D" id="3.30.2140.10">
    <property type="entry name" value="Arylamine N-acetyltransferase"/>
    <property type="match status" value="1"/>
</dbReference>
<evidence type="ECO:0000256" key="2">
    <source>
        <dbReference type="RuleBase" id="RU003452"/>
    </source>
</evidence>
<organism evidence="3">
    <name type="scientific">Roseihalotalea indica</name>
    <dbReference type="NCBI Taxonomy" id="2867963"/>
    <lineage>
        <taxon>Bacteria</taxon>
        <taxon>Pseudomonadati</taxon>
        <taxon>Bacteroidota</taxon>
        <taxon>Cytophagia</taxon>
        <taxon>Cytophagales</taxon>
        <taxon>Catalimonadaceae</taxon>
        <taxon>Roseihalotalea</taxon>
    </lineage>
</organism>
<comment type="similarity">
    <text evidence="1 2">Belongs to the arylamine N-acetyltransferase family.</text>
</comment>
<dbReference type="GO" id="GO:0016407">
    <property type="term" value="F:acetyltransferase activity"/>
    <property type="evidence" value="ECO:0007669"/>
    <property type="project" value="InterPro"/>
</dbReference>
<reference evidence="3" key="2">
    <citation type="journal article" date="2024" name="Antonie Van Leeuwenhoek">
        <title>Roseihalotalea indica gen. nov., sp. nov., a halophilic Bacteroidetes from mesopelagic Southwest Indian Ocean with higher carbohydrate metabolic potential.</title>
        <authorList>
            <person name="Chen B."/>
            <person name="Zhang M."/>
            <person name="Lin D."/>
            <person name="Ye J."/>
            <person name="Tang K."/>
        </authorList>
    </citation>
    <scope>NUCLEOTIDE SEQUENCE</scope>
    <source>
        <strain evidence="3">TK19036</strain>
    </source>
</reference>
<dbReference type="Pfam" id="PF00797">
    <property type="entry name" value="Acetyltransf_2"/>
    <property type="match status" value="1"/>
</dbReference>
<protein>
    <submittedName>
        <fullName evidence="3">Arylamine N-acetyltransferase</fullName>
    </submittedName>
</protein>
<dbReference type="PANTHER" id="PTHR11786">
    <property type="entry name" value="N-HYDROXYARYLAMINE O-ACETYLTRANSFERASE"/>
    <property type="match status" value="1"/>
</dbReference>
<evidence type="ECO:0000256" key="1">
    <source>
        <dbReference type="ARBA" id="ARBA00006547"/>
    </source>
</evidence>
<accession>A0AA49JEK5</accession>
<dbReference type="PRINTS" id="PR01543">
    <property type="entry name" value="ANATRNSFRASE"/>
</dbReference>
<dbReference type="SUPFAM" id="SSF54001">
    <property type="entry name" value="Cysteine proteinases"/>
    <property type="match status" value="1"/>
</dbReference>
<sequence length="251" mass="28751">MNTEAYLDRIGYTGSLEPTLSTLKALQRAHLLQVPFENLDIHRNEEIRIDTARFYDKIITRRRGGFCFEVNGLFNELLTALGFSTHFISCSVFSHPHNQYAPYFGHVAIIAHLEDDWLVDVGFGTNFPEPLRLNTPAPQRQDGTYYRLTALNEEETLLERSADHQEYIKMYKFRPQPHALADFAQMCAYHQTSSQSPFTQGRLCSLMTPTGRITLTDKAFIETIQAEKTEYPIADQAGFAKKLYDRFGIAL</sequence>
<dbReference type="InterPro" id="IPR001447">
    <property type="entry name" value="Arylamine_N-AcTrfase"/>
</dbReference>
<dbReference type="PANTHER" id="PTHR11786:SF0">
    <property type="entry name" value="ARYLAMINE N-ACETYLTRANSFERASE 4-RELATED"/>
    <property type="match status" value="1"/>
</dbReference>
<dbReference type="AlphaFoldDB" id="A0AA49JEK5"/>
<evidence type="ECO:0000313" key="3">
    <source>
        <dbReference type="EMBL" id="WKN38243.1"/>
    </source>
</evidence>
<dbReference type="InterPro" id="IPR038765">
    <property type="entry name" value="Papain-like_cys_pep_sf"/>
</dbReference>
<name>A0AA49JEK5_9BACT</name>
<gene>
    <name evidence="3" type="ORF">K4G66_05955</name>
</gene>
<proteinExistence type="inferred from homology"/>